<dbReference type="SUPFAM" id="SSF47446">
    <property type="entry name" value="Signal peptide-binding domain"/>
    <property type="match status" value="1"/>
</dbReference>
<dbReference type="GO" id="GO:0006614">
    <property type="term" value="P:SRP-dependent cotranslational protein targeting to membrane"/>
    <property type="evidence" value="ECO:0007669"/>
    <property type="project" value="InterPro"/>
</dbReference>
<dbReference type="Gene3D" id="1.10.260.30">
    <property type="entry name" value="Signal recognition particle, SRP54 subunit, M-domain"/>
    <property type="match status" value="1"/>
</dbReference>
<feature type="signal peptide" evidence="2">
    <location>
        <begin position="1"/>
        <end position="19"/>
    </location>
</feature>
<feature type="domain" description="Signal recognition particle SRP54 subunit M-domain" evidence="3">
    <location>
        <begin position="94"/>
        <end position="192"/>
    </location>
</feature>
<dbReference type="Pfam" id="PF02978">
    <property type="entry name" value="SRP_SPB"/>
    <property type="match status" value="1"/>
</dbReference>
<dbReference type="Proteomes" id="UP001230188">
    <property type="component" value="Unassembled WGS sequence"/>
</dbReference>
<dbReference type="EMBL" id="JAQMWT010000546">
    <property type="protein sequence ID" value="KAJ8599729.1"/>
    <property type="molecule type" value="Genomic_DNA"/>
</dbReference>
<name>A0AAD7XIT2_9STRA</name>
<gene>
    <name evidence="4" type="ORF">CTAYLR_003392</name>
</gene>
<evidence type="ECO:0000259" key="3">
    <source>
        <dbReference type="Pfam" id="PF02978"/>
    </source>
</evidence>
<comment type="caution">
    <text evidence="4">The sequence shown here is derived from an EMBL/GenBank/DDBJ whole genome shotgun (WGS) entry which is preliminary data.</text>
</comment>
<proteinExistence type="predicted"/>
<dbReference type="InterPro" id="IPR036891">
    <property type="entry name" value="Signal_recog_part_SRP54_M_sf"/>
</dbReference>
<feature type="region of interest" description="Disordered" evidence="1">
    <location>
        <begin position="196"/>
        <end position="230"/>
    </location>
</feature>
<accession>A0AAD7XIT2</accession>
<dbReference type="AlphaFoldDB" id="A0AAD7XIT2"/>
<evidence type="ECO:0000313" key="4">
    <source>
        <dbReference type="EMBL" id="KAJ8599729.1"/>
    </source>
</evidence>
<reference evidence="4" key="1">
    <citation type="submission" date="2023-01" db="EMBL/GenBank/DDBJ databases">
        <title>Metagenome sequencing of chrysophaentin producing Chrysophaeum taylorii.</title>
        <authorList>
            <person name="Davison J."/>
            <person name="Bewley C."/>
        </authorList>
    </citation>
    <scope>NUCLEOTIDE SEQUENCE</scope>
    <source>
        <strain evidence="4">NIES-1699</strain>
    </source>
</reference>
<evidence type="ECO:0000256" key="2">
    <source>
        <dbReference type="SAM" id="SignalP"/>
    </source>
</evidence>
<feature type="compositionally biased region" description="Basic residues" evidence="1">
    <location>
        <begin position="216"/>
        <end position="230"/>
    </location>
</feature>
<dbReference type="InterPro" id="IPR004125">
    <property type="entry name" value="Signal_recog_particle_SRP54_M"/>
</dbReference>
<keyword evidence="2" id="KW-0732">Signal</keyword>
<keyword evidence="5" id="KW-1185">Reference proteome</keyword>
<sequence>MTPLLFVSVVAAFIPPTPPRPHVARRTVAKESLGGALLKQVVGGIQDAVTAVTGQTAAPSSFASSDVAAGREAAQKKATDIGAIDSRARSGDVSFEDFLKVGRTFREMGGRVPNMPGQLTPKQIEETMAKFAKHEKIVLAMTDEERGNPQLVLDDLDNTDDKCPRVQRLSRVSGVPERDVAIFCAEFEAMRQSTRRIAAGEDPDEVNADIGASNRAQRRAAKKSQKKKRR</sequence>
<dbReference type="GO" id="GO:0048500">
    <property type="term" value="C:signal recognition particle"/>
    <property type="evidence" value="ECO:0007669"/>
    <property type="project" value="InterPro"/>
</dbReference>
<organism evidence="4 5">
    <name type="scientific">Chrysophaeum taylorii</name>
    <dbReference type="NCBI Taxonomy" id="2483200"/>
    <lineage>
        <taxon>Eukaryota</taxon>
        <taxon>Sar</taxon>
        <taxon>Stramenopiles</taxon>
        <taxon>Ochrophyta</taxon>
        <taxon>Pelagophyceae</taxon>
        <taxon>Pelagomonadales</taxon>
        <taxon>Pelagomonadaceae</taxon>
        <taxon>Chrysophaeum</taxon>
    </lineage>
</organism>
<protein>
    <recommendedName>
        <fullName evidence="3">Signal recognition particle SRP54 subunit M-domain domain-containing protein</fullName>
    </recommendedName>
</protein>
<evidence type="ECO:0000256" key="1">
    <source>
        <dbReference type="SAM" id="MobiDB-lite"/>
    </source>
</evidence>
<evidence type="ECO:0000313" key="5">
    <source>
        <dbReference type="Proteomes" id="UP001230188"/>
    </source>
</evidence>
<feature type="chain" id="PRO_5041898561" description="Signal recognition particle SRP54 subunit M-domain domain-containing protein" evidence="2">
    <location>
        <begin position="20"/>
        <end position="230"/>
    </location>
</feature>
<dbReference type="GO" id="GO:0008312">
    <property type="term" value="F:7S RNA binding"/>
    <property type="evidence" value="ECO:0007669"/>
    <property type="project" value="InterPro"/>
</dbReference>